<reference evidence="1 2" key="1">
    <citation type="journal article" date="2019" name="ISME J.">
        <title>Isolation and characterization of a thermophilic sulfur- and iron-reducing thaumarchaeote from a terrestrial acidic hot spring.</title>
        <authorList>
            <person name="Kato S."/>
            <person name="Itoh T."/>
            <person name="Yuki M."/>
            <person name="Nagamori M."/>
            <person name="Ohnishi M."/>
            <person name="Uematsu K."/>
            <person name="Suzuki K."/>
            <person name="Takashina T."/>
            <person name="Ohkuma M."/>
        </authorList>
    </citation>
    <scope>NUCLEOTIDE SEQUENCE [LARGE SCALE GENOMIC DNA]</scope>
    <source>
        <strain evidence="1 2">NAS-02</strain>
    </source>
</reference>
<accession>A0A4P2VBN4</accession>
<organism evidence="1 2">
    <name type="scientific">Conexivisphaera calida</name>
    <dbReference type="NCBI Taxonomy" id="1874277"/>
    <lineage>
        <taxon>Archaea</taxon>
        <taxon>Nitrososphaerota</taxon>
        <taxon>Conexivisphaeria</taxon>
        <taxon>Conexivisphaerales</taxon>
        <taxon>Conexivisphaeraceae</taxon>
        <taxon>Conexivisphaera</taxon>
    </lineage>
</organism>
<dbReference type="Proteomes" id="UP000509448">
    <property type="component" value="Chromosome"/>
</dbReference>
<gene>
    <name evidence="1" type="ORF">NAS2_0555</name>
</gene>
<protein>
    <recommendedName>
        <fullName evidence="3">DUF763 domain-containing protein</fullName>
    </recommendedName>
</protein>
<keyword evidence="2" id="KW-1185">Reference proteome</keyword>
<dbReference type="EMBL" id="AP018732">
    <property type="protein sequence ID" value="BBE41944.1"/>
    <property type="molecule type" value="Genomic_DNA"/>
</dbReference>
<evidence type="ECO:0000313" key="1">
    <source>
        <dbReference type="EMBL" id="BBE41944.1"/>
    </source>
</evidence>
<dbReference type="Pfam" id="PF05559">
    <property type="entry name" value="DUF763"/>
    <property type="match status" value="1"/>
</dbReference>
<proteinExistence type="predicted"/>
<dbReference type="AlphaFoldDB" id="A0A4P2VBN4"/>
<sequence length="380" mass="41806">MHDGHVAGAHSRTGTVYLPLHEGRAPRWLYPRMVRLAGGIAKIVIEERGRRGLLERISDPLWFQALGCVLGFDWNSSGLTTVTSAAMRDALAKLEEGLLAAGGKGAAARTLEELRKGSEVLGLTDGDAEELERASRLTAKVDSAAVQDGYQLYHHMMFFSEDGDWAVVQQGMSAEAGLARRYHWFSGSVEDFVEEPHSGIIGWRSAGPVLNMVARESAGARRASVDAAGDMEALGAIRRIGSGSRSLDEFLGWEDRPSTRLPEVYAAGMDWEVDWGTLEKLYEARPRNYEELLLVRGVGAKAVRALALVSDLIYGERASWRDPVKFSFAHGGKDGIPFPVDRDLYDRTIAELEDIVRAVEGEGKEREEGRSRLRRLSGLL</sequence>
<evidence type="ECO:0000313" key="2">
    <source>
        <dbReference type="Proteomes" id="UP000509448"/>
    </source>
</evidence>
<dbReference type="PANTHER" id="PTHR38597">
    <property type="entry name" value="BLL3834 PROTEIN"/>
    <property type="match status" value="1"/>
</dbReference>
<dbReference type="InterPro" id="IPR008482">
    <property type="entry name" value="DUF763"/>
</dbReference>
<name>A0A4P2VBN4_9ARCH</name>
<dbReference type="KEGG" id="ccai:NAS2_0555"/>
<dbReference type="PANTHER" id="PTHR38597:SF1">
    <property type="entry name" value="BLL3834 PROTEIN"/>
    <property type="match status" value="1"/>
</dbReference>
<evidence type="ECO:0008006" key="3">
    <source>
        <dbReference type="Google" id="ProtNLM"/>
    </source>
</evidence>